<evidence type="ECO:0000256" key="6">
    <source>
        <dbReference type="ARBA" id="ARBA00023125"/>
    </source>
</evidence>
<keyword evidence="7" id="KW-0456">Lyase</keyword>
<dbReference type="GO" id="GO:0016787">
    <property type="term" value="F:hydrolase activity"/>
    <property type="evidence" value="ECO:0007669"/>
    <property type="project" value="UniProtKB-KW"/>
</dbReference>
<evidence type="ECO:0000313" key="9">
    <source>
        <dbReference type="EMBL" id="MFC3833396.1"/>
    </source>
</evidence>
<comment type="caution">
    <text evidence="9">The sequence shown here is derived from an EMBL/GenBank/DDBJ whole genome shotgun (WGS) entry which is preliminary data.</text>
</comment>
<keyword evidence="2 8" id="KW-0645">Protease</keyword>
<evidence type="ECO:0000256" key="2">
    <source>
        <dbReference type="ARBA" id="ARBA00022670"/>
    </source>
</evidence>
<keyword evidence="4 8" id="KW-0378">Hydrolase</keyword>
<organism evidence="9 10">
    <name type="scientific">Deinococcus rufus</name>
    <dbReference type="NCBI Taxonomy" id="2136097"/>
    <lineage>
        <taxon>Bacteria</taxon>
        <taxon>Thermotogati</taxon>
        <taxon>Deinococcota</taxon>
        <taxon>Deinococci</taxon>
        <taxon>Deinococcales</taxon>
        <taxon>Deinococcaceae</taxon>
        <taxon>Deinococcus</taxon>
    </lineage>
</organism>
<dbReference type="PANTHER" id="PTHR13604">
    <property type="entry name" value="DC12-RELATED"/>
    <property type="match status" value="1"/>
</dbReference>
<dbReference type="Proteomes" id="UP001595803">
    <property type="component" value="Unassembled WGS sequence"/>
</dbReference>
<keyword evidence="5" id="KW-0190">Covalent protein-DNA linkage</keyword>
<evidence type="ECO:0000313" key="10">
    <source>
        <dbReference type="Proteomes" id="UP001595803"/>
    </source>
</evidence>
<dbReference type="EC" id="3.4.-.-" evidence="8"/>
<keyword evidence="10" id="KW-1185">Reference proteome</keyword>
<gene>
    <name evidence="9" type="ORF">ACFOSB_11065</name>
</gene>
<dbReference type="InterPro" id="IPR036590">
    <property type="entry name" value="SRAP-like"/>
</dbReference>
<name>A0ABV7ZAT1_9DEIO</name>
<evidence type="ECO:0000256" key="1">
    <source>
        <dbReference type="ARBA" id="ARBA00008136"/>
    </source>
</evidence>
<sequence>MCGRADDHFGPLGWQVLNGLFGYQGWELESMRDEVRPTDPIRFVRRTGAGFEAPFGRWGLVPPRMTLDEARKFATFNARIESLHEKPMFRAAFQAQRCVIPIAGFWEWPTSAGVKTKVRITRKDSKPLLVAGLWNCSQTPDGPLESCTIVTRPPTPDLIDVHDRMPALLLSRDIDAWLDAPPIRAREVALASWQPRILQVTPA</sequence>
<evidence type="ECO:0000256" key="7">
    <source>
        <dbReference type="ARBA" id="ARBA00023239"/>
    </source>
</evidence>
<proteinExistence type="inferred from homology"/>
<dbReference type="RefSeq" id="WP_380101910.1">
    <property type="nucleotide sequence ID" value="NZ_JBHRZG010000011.1"/>
</dbReference>
<evidence type="ECO:0000256" key="4">
    <source>
        <dbReference type="ARBA" id="ARBA00022801"/>
    </source>
</evidence>
<evidence type="ECO:0000256" key="3">
    <source>
        <dbReference type="ARBA" id="ARBA00022763"/>
    </source>
</evidence>
<dbReference type="Gene3D" id="3.90.1680.10">
    <property type="entry name" value="SOS response associated peptidase-like"/>
    <property type="match status" value="1"/>
</dbReference>
<reference evidence="10" key="1">
    <citation type="journal article" date="2019" name="Int. J. Syst. Evol. Microbiol.">
        <title>The Global Catalogue of Microorganisms (GCM) 10K type strain sequencing project: providing services to taxonomists for standard genome sequencing and annotation.</title>
        <authorList>
            <consortium name="The Broad Institute Genomics Platform"/>
            <consortium name="The Broad Institute Genome Sequencing Center for Infectious Disease"/>
            <person name="Wu L."/>
            <person name="Ma J."/>
        </authorList>
    </citation>
    <scope>NUCLEOTIDE SEQUENCE [LARGE SCALE GENOMIC DNA]</scope>
    <source>
        <strain evidence="10">CCTCC AB 2017081</strain>
    </source>
</reference>
<dbReference type="EMBL" id="JBHRZG010000011">
    <property type="protein sequence ID" value="MFC3833396.1"/>
    <property type="molecule type" value="Genomic_DNA"/>
</dbReference>
<protein>
    <recommendedName>
        <fullName evidence="8">Abasic site processing protein</fullName>
        <ecNumber evidence="8">3.4.-.-</ecNumber>
    </recommendedName>
</protein>
<dbReference type="InterPro" id="IPR003738">
    <property type="entry name" value="SRAP"/>
</dbReference>
<dbReference type="PANTHER" id="PTHR13604:SF0">
    <property type="entry name" value="ABASIC SITE PROCESSING PROTEIN HMCES"/>
    <property type="match status" value="1"/>
</dbReference>
<accession>A0ABV7ZAT1</accession>
<dbReference type="SUPFAM" id="SSF143081">
    <property type="entry name" value="BB1717-like"/>
    <property type="match status" value="1"/>
</dbReference>
<evidence type="ECO:0000256" key="5">
    <source>
        <dbReference type="ARBA" id="ARBA00023124"/>
    </source>
</evidence>
<keyword evidence="3" id="KW-0227">DNA damage</keyword>
<keyword evidence="6" id="KW-0238">DNA-binding</keyword>
<comment type="similarity">
    <text evidence="1 8">Belongs to the SOS response-associated peptidase family.</text>
</comment>
<evidence type="ECO:0000256" key="8">
    <source>
        <dbReference type="RuleBase" id="RU364100"/>
    </source>
</evidence>
<dbReference type="Pfam" id="PF02586">
    <property type="entry name" value="SRAP"/>
    <property type="match status" value="1"/>
</dbReference>